<evidence type="ECO:0000313" key="4">
    <source>
        <dbReference type="Proteomes" id="UP000002279"/>
    </source>
</evidence>
<feature type="region of interest" description="Disordered" evidence="1">
    <location>
        <begin position="133"/>
        <end position="175"/>
    </location>
</feature>
<protein>
    <recommendedName>
        <fullName evidence="2">DUF4550 domain-containing protein</fullName>
    </recommendedName>
</protein>
<dbReference type="InterPro" id="IPR035892">
    <property type="entry name" value="C2_domain_sf"/>
</dbReference>
<feature type="compositionally biased region" description="Polar residues" evidence="1">
    <location>
        <begin position="1046"/>
        <end position="1068"/>
    </location>
</feature>
<organism evidence="3 4">
    <name type="scientific">Ornithorhynchus anatinus</name>
    <name type="common">Duckbill platypus</name>
    <dbReference type="NCBI Taxonomy" id="9258"/>
    <lineage>
        <taxon>Eukaryota</taxon>
        <taxon>Metazoa</taxon>
        <taxon>Chordata</taxon>
        <taxon>Craniata</taxon>
        <taxon>Vertebrata</taxon>
        <taxon>Euteleostomi</taxon>
        <taxon>Mammalia</taxon>
        <taxon>Monotremata</taxon>
        <taxon>Ornithorhynchidae</taxon>
        <taxon>Ornithorhynchus</taxon>
    </lineage>
</organism>
<feature type="domain" description="DUF4550" evidence="2">
    <location>
        <begin position="34"/>
        <end position="91"/>
    </location>
</feature>
<feature type="compositionally biased region" description="Basic and acidic residues" evidence="1">
    <location>
        <begin position="150"/>
        <end position="159"/>
    </location>
</feature>
<feature type="region of interest" description="Disordered" evidence="1">
    <location>
        <begin position="745"/>
        <end position="775"/>
    </location>
</feature>
<dbReference type="Pfam" id="PF15084">
    <property type="entry name" value="DUF4550"/>
    <property type="match status" value="1"/>
</dbReference>
<proteinExistence type="predicted"/>
<dbReference type="PANTHER" id="PTHR33667">
    <property type="entry name" value="SI:DKEY-57N24.6"/>
    <property type="match status" value="1"/>
</dbReference>
<reference evidence="3" key="3">
    <citation type="submission" date="2025-09" db="UniProtKB">
        <authorList>
            <consortium name="Ensembl"/>
        </authorList>
    </citation>
    <scope>IDENTIFICATION</scope>
    <source>
        <strain evidence="3">Glennie</strain>
    </source>
</reference>
<dbReference type="GeneTree" id="ENSGT00390000008330"/>
<dbReference type="Bgee" id="ENSOANG00000002703">
    <property type="expression patterns" value="Expressed in testis and 1 other cell type or tissue"/>
</dbReference>
<dbReference type="PANTHER" id="PTHR33667:SF7">
    <property type="entry name" value="RIKEN CDNA 1810020O05 GENE"/>
    <property type="match status" value="1"/>
</dbReference>
<feature type="compositionally biased region" description="Low complexity" evidence="1">
    <location>
        <begin position="166"/>
        <end position="175"/>
    </location>
</feature>
<dbReference type="OMA" id="ANILDCF"/>
<accession>F6UBJ0</accession>
<dbReference type="eggNOG" id="ENOG502QU03">
    <property type="taxonomic scope" value="Eukaryota"/>
</dbReference>
<dbReference type="HOGENOM" id="CLU_009822_1_0_1"/>
<dbReference type="SUPFAM" id="SSF49562">
    <property type="entry name" value="C2 domain (Calcium/lipid-binding domain, CaLB)"/>
    <property type="match status" value="1"/>
</dbReference>
<dbReference type="InterPro" id="IPR027876">
    <property type="entry name" value="DUF4550"/>
</dbReference>
<dbReference type="Ensembl" id="ENSOANT00000004301.3">
    <property type="protein sequence ID" value="ENSOANP00000004300.3"/>
    <property type="gene ID" value="ENSOANG00000002703.3"/>
</dbReference>
<feature type="compositionally biased region" description="Basic and acidic residues" evidence="1">
    <location>
        <begin position="1076"/>
        <end position="1088"/>
    </location>
</feature>
<dbReference type="InParanoid" id="F6UBJ0"/>
<name>F6UBJ0_ORNAN</name>
<reference evidence="3 4" key="1">
    <citation type="journal article" date="2008" name="Nature">
        <title>Genome analysis of the platypus reveals unique signatures of evolution.</title>
        <authorList>
            <person name="Warren W.C."/>
            <person name="Hillier L.W."/>
            <person name="Marshall Graves J.A."/>
            <person name="Birney E."/>
            <person name="Ponting C.P."/>
            <person name="Grutzner F."/>
            <person name="Belov K."/>
            <person name="Miller W."/>
            <person name="Clarke L."/>
            <person name="Chinwalla A.T."/>
            <person name="Yang S.P."/>
            <person name="Heger A."/>
            <person name="Locke D.P."/>
            <person name="Miethke P."/>
            <person name="Waters P.D."/>
            <person name="Veyrunes F."/>
            <person name="Fulton L."/>
            <person name="Fulton B."/>
            <person name="Graves T."/>
            <person name="Wallis J."/>
            <person name="Puente X.S."/>
            <person name="Lopez-Otin C."/>
            <person name="Ordonez G.R."/>
            <person name="Eichler E.E."/>
            <person name="Chen L."/>
            <person name="Cheng Z."/>
            <person name="Deakin J.E."/>
            <person name="Alsop A."/>
            <person name="Thompson K."/>
            <person name="Kirby P."/>
            <person name="Papenfuss A.T."/>
            <person name="Wakefield M.J."/>
            <person name="Olender T."/>
            <person name="Lancet D."/>
            <person name="Huttley G.A."/>
            <person name="Smit A.F."/>
            <person name="Pask A."/>
            <person name="Temple-Smith P."/>
            <person name="Batzer M.A."/>
            <person name="Walker J.A."/>
            <person name="Konkel M.K."/>
            <person name="Harris R.S."/>
            <person name="Whittington C.M."/>
            <person name="Wong E.S."/>
            <person name="Gemmell N.J."/>
            <person name="Buschiazzo E."/>
            <person name="Vargas Jentzsch I.M."/>
            <person name="Merkel A."/>
            <person name="Schmitz J."/>
            <person name="Zemann A."/>
            <person name="Churakov G."/>
            <person name="Kriegs J.O."/>
            <person name="Brosius J."/>
            <person name="Murchison E.P."/>
            <person name="Sachidanandam R."/>
            <person name="Smith C."/>
            <person name="Hannon G.J."/>
            <person name="Tsend-Ayush E."/>
            <person name="McMillan D."/>
            <person name="Attenborough R."/>
            <person name="Rens W."/>
            <person name="Ferguson-Smith M."/>
            <person name="Lefevre C.M."/>
            <person name="Sharp J.A."/>
            <person name="Nicholas K.R."/>
            <person name="Ray D.A."/>
            <person name="Kube M."/>
            <person name="Reinhardt R."/>
            <person name="Pringle T.H."/>
            <person name="Taylor J."/>
            <person name="Jones R.C."/>
            <person name="Nixon B."/>
            <person name="Dacheux J.L."/>
            <person name="Niwa H."/>
            <person name="Sekita Y."/>
            <person name="Huang X."/>
            <person name="Stark A."/>
            <person name="Kheradpour P."/>
            <person name="Kellis M."/>
            <person name="Flicek P."/>
            <person name="Chen Y."/>
            <person name="Webber C."/>
            <person name="Hardison R."/>
            <person name="Nelson J."/>
            <person name="Hallsworth-Pepin K."/>
            <person name="Delehaunty K."/>
            <person name="Markovic C."/>
            <person name="Minx P."/>
            <person name="Feng Y."/>
            <person name="Kremitzki C."/>
            <person name="Mitreva M."/>
            <person name="Glasscock J."/>
            <person name="Wylie T."/>
            <person name="Wohldmann P."/>
            <person name="Thiru P."/>
            <person name="Nhan M.N."/>
            <person name="Pohl C.S."/>
            <person name="Smith S.M."/>
            <person name="Hou S."/>
            <person name="Nefedov M."/>
            <person name="de Jong P.J."/>
            <person name="Renfree M.B."/>
            <person name="Mardis E.R."/>
            <person name="Wilson R.K."/>
        </authorList>
    </citation>
    <scope>NUCLEOTIDE SEQUENCE [LARGE SCALE GENOMIC DNA]</scope>
    <source>
        <strain evidence="3 4">Glennie</strain>
    </source>
</reference>
<sequence>MLFPKVARLFFEPEVQKTMSTEQRRLSRLSLIVTTMKPWYENDHIWVSWNHTFKMSVTNAFLKKLLHHKITLKIWDSKDKLNPKVKRGRPRISEQLDEFDYVGVEYLVSKQRELLEQQQPKPSVVKTKDSNVFRRPGKFSRHPSAAESKAVSKEAKECANESTHPSSAKTVTSSTTKADDSIVTRKNVSRSLKIAEKKRMLYYKAKQRSYFRHSKLQKSIKEIKKRADFLKASVRSKKGQHRNWQLYESLNEQIQLSLMPKTQTILFMQLELMPLFSGKRYVVCRLPEKSLKVTDCFLSFTIKTPLMTEKQKQDLNPLIIEIKSVKCLPFSHAPVAKVQEMFVPVYCTYQFHNAPPHRTRGQPHGTHVYFQDVSVILAGTIDPFELQEYLKGPPMKVEVHDRDRKREVYTKRPSLFGEGLENDKPKGVNCAFNEQKKIDMWDPYGIAKVSLADLLLGQRLMNIFVPIHSCHFPDSGDYPNKHRLGRISGARSFAFDPWAPPVPTDYYLESNSLLKLRVEIAVPLRAGAEPEYGKMAGGQFGRMIYIFDSVQTTALHGLLRNIMEINAKEFGLDIYSVTAIQKKPATVRMQLRMKRNPNLDVITGFHFVDGKIHLFVLEGLRDQGIKKLWERLPYQTLKKQDGKLKILYNSKLSFHQRLYPDLDAVLCRICLCKPLTTLMKESKFFIRRMVPQTCFQTLTRLYSIYQSTKFKDVLQGDLLPSSTMVKLLSQEFVIPIKKNPVIHKPPLPSNVPLASSEKEKTPTKSHLPCSEPEDHQKKYEQWSRNMGWNKQNYVQQNTEAVSQNQKALPRTEMIRFFPADGKSVYNYSIQNLNSSELAKQHLCRKMTMEPGKRFTYSQHYLSASIEPAKWEAEWKKSRVKTKHSGLISRSFQLLGFQKRSESKLLPSVPPKSPVKVAIERHPETRLSVRILKSVPVQKTQVNIHLDKMPPHSLIPLGPTTFHPKGVELRDEYHKGPGKHKKMNLRSSQLKLLKVRQDKLVRFEDEPEYSNLKKSFFLKAKQPVSAEYKPPGCSRGKELKGIRRNCASGSSPSLLTKQGSKYNESTTPQQHRRQKTRERYTGDSKKHFL</sequence>
<evidence type="ECO:0000256" key="1">
    <source>
        <dbReference type="SAM" id="MobiDB-lite"/>
    </source>
</evidence>
<dbReference type="STRING" id="9258.ENSOANP00000004300"/>
<dbReference type="Proteomes" id="UP000002279">
    <property type="component" value="Chromosome X1"/>
</dbReference>
<reference evidence="3" key="2">
    <citation type="submission" date="2025-08" db="UniProtKB">
        <authorList>
            <consortium name="Ensembl"/>
        </authorList>
    </citation>
    <scope>IDENTIFICATION</scope>
    <source>
        <strain evidence="3">Glennie</strain>
    </source>
</reference>
<dbReference type="AlphaFoldDB" id="F6UBJ0"/>
<feature type="region of interest" description="Disordered" evidence="1">
    <location>
        <begin position="1025"/>
        <end position="1088"/>
    </location>
</feature>
<keyword evidence="4" id="KW-1185">Reference proteome</keyword>
<evidence type="ECO:0000259" key="2">
    <source>
        <dbReference type="Pfam" id="PF15084"/>
    </source>
</evidence>
<evidence type="ECO:0000313" key="3">
    <source>
        <dbReference type="Ensembl" id="ENSOANP00000004300.3"/>
    </source>
</evidence>